<evidence type="ECO:0000313" key="3">
    <source>
        <dbReference type="Proteomes" id="UP000664940"/>
    </source>
</evidence>
<name>A0A833YGL5_9CHIR</name>
<feature type="compositionally biased region" description="Polar residues" evidence="1">
    <location>
        <begin position="55"/>
        <end position="64"/>
    </location>
</feature>
<reference evidence="2 3" key="1">
    <citation type="journal article" date="2020" name="Nature">
        <title>Six reference-quality genomes reveal evolution of bat adaptations.</title>
        <authorList>
            <person name="Jebb D."/>
            <person name="Huang Z."/>
            <person name="Pippel M."/>
            <person name="Hughes G.M."/>
            <person name="Lavrichenko K."/>
            <person name="Devanna P."/>
            <person name="Winkler S."/>
            <person name="Jermiin L.S."/>
            <person name="Skirmuntt E.C."/>
            <person name="Katzourakis A."/>
            <person name="Burkitt-Gray L."/>
            <person name="Ray D.A."/>
            <person name="Sullivan K.A.M."/>
            <person name="Roscito J.G."/>
            <person name="Kirilenko B.M."/>
            <person name="Davalos L.M."/>
            <person name="Corthals A.P."/>
            <person name="Power M.L."/>
            <person name="Jones G."/>
            <person name="Ransome R.D."/>
            <person name="Dechmann D.K.N."/>
            <person name="Locatelli A.G."/>
            <person name="Puechmaille S.J."/>
            <person name="Fedrigo O."/>
            <person name="Jarvis E.D."/>
            <person name="Hiller M."/>
            <person name="Vernes S.C."/>
            <person name="Myers E.W."/>
            <person name="Teeling E.C."/>
        </authorList>
    </citation>
    <scope>NUCLEOTIDE SEQUENCE [LARGE SCALE GENOMIC DNA]</scope>
    <source>
        <strain evidence="2">Bat1K_MPI-CBG_1</strain>
    </source>
</reference>
<protein>
    <submittedName>
        <fullName evidence="2">Uncharacterized protein</fullName>
    </submittedName>
</protein>
<dbReference type="Proteomes" id="UP000664940">
    <property type="component" value="Unassembled WGS sequence"/>
</dbReference>
<accession>A0A833YGL5</accession>
<dbReference type="EMBL" id="JABVXQ010000015">
    <property type="protein sequence ID" value="KAF6075114.1"/>
    <property type="molecule type" value="Genomic_DNA"/>
</dbReference>
<evidence type="ECO:0000256" key="1">
    <source>
        <dbReference type="SAM" id="MobiDB-lite"/>
    </source>
</evidence>
<gene>
    <name evidence="2" type="ORF">HJG60_009511</name>
</gene>
<feature type="region of interest" description="Disordered" evidence="1">
    <location>
        <begin position="52"/>
        <end position="104"/>
    </location>
</feature>
<evidence type="ECO:0000313" key="2">
    <source>
        <dbReference type="EMBL" id="KAF6075114.1"/>
    </source>
</evidence>
<comment type="caution">
    <text evidence="2">The sequence shown here is derived from an EMBL/GenBank/DDBJ whole genome shotgun (WGS) entry which is preliminary data.</text>
</comment>
<dbReference type="AlphaFoldDB" id="A0A833YGL5"/>
<feature type="region of interest" description="Disordered" evidence="1">
    <location>
        <begin position="139"/>
        <end position="176"/>
    </location>
</feature>
<proteinExistence type="predicted"/>
<sequence length="176" mass="18096">MGGPISVCFCLTHTHIVPHPRVSVSPPPAPPIAQQPGAETLRAAGKTELPASVFSFPSPSLSQNTPTPPRPAPRFRLRTTPRAATEGPFLQDEPRGSTQDPRAGCLGLGPDSSCVAREARGACFALLFAMVTALLATPYPPPQAQARTPALPAPHPHTRPPADASAGKPEAGGAAG</sequence>
<organism evidence="2 3">
    <name type="scientific">Phyllostomus discolor</name>
    <name type="common">pale spear-nosed bat</name>
    <dbReference type="NCBI Taxonomy" id="89673"/>
    <lineage>
        <taxon>Eukaryota</taxon>
        <taxon>Metazoa</taxon>
        <taxon>Chordata</taxon>
        <taxon>Craniata</taxon>
        <taxon>Vertebrata</taxon>
        <taxon>Euteleostomi</taxon>
        <taxon>Mammalia</taxon>
        <taxon>Eutheria</taxon>
        <taxon>Laurasiatheria</taxon>
        <taxon>Chiroptera</taxon>
        <taxon>Yangochiroptera</taxon>
        <taxon>Phyllostomidae</taxon>
        <taxon>Phyllostominae</taxon>
        <taxon>Phyllostomus</taxon>
    </lineage>
</organism>